<dbReference type="EMBL" id="CM042883">
    <property type="protein sequence ID" value="KAI4376530.1"/>
    <property type="molecule type" value="Genomic_DNA"/>
</dbReference>
<sequence>MAVKARDQSELKKPKLEKITVTNKQGLKLVGLLHEGGSKDVVVICHGFRSNKENDLSVNLATALAKEGSSAFRFAFSANVQLHRCACMSDTYPPTVLEFEVVFFASKEVEDLRSVVEYFRGGSHETRAVIGHSKGTSNELAHSFV</sequence>
<organism evidence="1 2">
    <name type="scientific">Melastoma candidum</name>
    <dbReference type="NCBI Taxonomy" id="119954"/>
    <lineage>
        <taxon>Eukaryota</taxon>
        <taxon>Viridiplantae</taxon>
        <taxon>Streptophyta</taxon>
        <taxon>Embryophyta</taxon>
        <taxon>Tracheophyta</taxon>
        <taxon>Spermatophyta</taxon>
        <taxon>Magnoliopsida</taxon>
        <taxon>eudicotyledons</taxon>
        <taxon>Gunneridae</taxon>
        <taxon>Pentapetalae</taxon>
        <taxon>rosids</taxon>
        <taxon>malvids</taxon>
        <taxon>Myrtales</taxon>
        <taxon>Melastomataceae</taxon>
        <taxon>Melastomatoideae</taxon>
        <taxon>Melastomateae</taxon>
        <taxon>Melastoma</taxon>
    </lineage>
</organism>
<evidence type="ECO:0000313" key="1">
    <source>
        <dbReference type="EMBL" id="KAI4376530.1"/>
    </source>
</evidence>
<proteinExistence type="predicted"/>
<reference evidence="2" key="1">
    <citation type="journal article" date="2023" name="Front. Plant Sci.">
        <title>Chromosomal-level genome assembly of Melastoma candidum provides insights into trichome evolution.</title>
        <authorList>
            <person name="Zhong Y."/>
            <person name="Wu W."/>
            <person name="Sun C."/>
            <person name="Zou P."/>
            <person name="Liu Y."/>
            <person name="Dai S."/>
            <person name="Zhou R."/>
        </authorList>
    </citation>
    <scope>NUCLEOTIDE SEQUENCE [LARGE SCALE GENOMIC DNA]</scope>
</reference>
<dbReference type="Proteomes" id="UP001057402">
    <property type="component" value="Chromosome 4"/>
</dbReference>
<comment type="caution">
    <text evidence="1">The sequence shown here is derived from an EMBL/GenBank/DDBJ whole genome shotgun (WGS) entry which is preliminary data.</text>
</comment>
<accession>A0ACB9RC69</accession>
<gene>
    <name evidence="1" type="ORF">MLD38_014280</name>
</gene>
<protein>
    <submittedName>
        <fullName evidence="1">Uncharacterized protein</fullName>
    </submittedName>
</protein>
<evidence type="ECO:0000313" key="2">
    <source>
        <dbReference type="Proteomes" id="UP001057402"/>
    </source>
</evidence>
<keyword evidence="2" id="KW-1185">Reference proteome</keyword>
<name>A0ACB9RC69_9MYRT</name>